<dbReference type="InterPro" id="IPR036388">
    <property type="entry name" value="WH-like_DNA-bd_sf"/>
</dbReference>
<evidence type="ECO:0000256" key="4">
    <source>
        <dbReference type="ARBA" id="ARBA00023163"/>
    </source>
</evidence>
<dbReference type="CDD" id="cd07377">
    <property type="entry name" value="WHTH_GntR"/>
    <property type="match status" value="1"/>
</dbReference>
<evidence type="ECO:0000313" key="7">
    <source>
        <dbReference type="Proteomes" id="UP001595752"/>
    </source>
</evidence>
<dbReference type="SUPFAM" id="SSF53822">
    <property type="entry name" value="Periplasmic binding protein-like I"/>
    <property type="match status" value="1"/>
</dbReference>
<dbReference type="Gene3D" id="1.10.10.10">
    <property type="entry name" value="Winged helix-like DNA-binding domain superfamily/Winged helix DNA-binding domain"/>
    <property type="match status" value="1"/>
</dbReference>
<keyword evidence="1" id="KW-0678">Repressor</keyword>
<feature type="domain" description="HTH gntR-type" evidence="5">
    <location>
        <begin position="3"/>
        <end position="71"/>
    </location>
</feature>
<dbReference type="InterPro" id="IPR000524">
    <property type="entry name" value="Tscrpt_reg_HTH_GntR"/>
</dbReference>
<dbReference type="PANTHER" id="PTHR30146">
    <property type="entry name" value="LACI-RELATED TRANSCRIPTIONAL REPRESSOR"/>
    <property type="match status" value="1"/>
</dbReference>
<dbReference type="Pfam" id="PF00392">
    <property type="entry name" value="GntR"/>
    <property type="match status" value="1"/>
</dbReference>
<protein>
    <submittedName>
        <fullName evidence="6">GntR family transcriptional regulator</fullName>
    </submittedName>
</protein>
<dbReference type="PROSITE" id="PS50949">
    <property type="entry name" value="HTH_GNTR"/>
    <property type="match status" value="1"/>
</dbReference>
<gene>
    <name evidence="6" type="ORF">ACFOU2_14765</name>
</gene>
<dbReference type="InterPro" id="IPR046335">
    <property type="entry name" value="LacI/GalR-like_sensor"/>
</dbReference>
<dbReference type="InterPro" id="IPR028082">
    <property type="entry name" value="Peripla_BP_I"/>
</dbReference>
<dbReference type="PRINTS" id="PR00035">
    <property type="entry name" value="HTHGNTR"/>
</dbReference>
<evidence type="ECO:0000256" key="1">
    <source>
        <dbReference type="ARBA" id="ARBA00022491"/>
    </source>
</evidence>
<dbReference type="Proteomes" id="UP001595752">
    <property type="component" value="Unassembled WGS sequence"/>
</dbReference>
<dbReference type="PANTHER" id="PTHR30146:SF148">
    <property type="entry name" value="HTH-TYPE TRANSCRIPTIONAL REPRESSOR PURR-RELATED"/>
    <property type="match status" value="1"/>
</dbReference>
<evidence type="ECO:0000256" key="3">
    <source>
        <dbReference type="ARBA" id="ARBA00023125"/>
    </source>
</evidence>
<organism evidence="6 7">
    <name type="scientific">Bacillus songklensis</name>
    <dbReference type="NCBI Taxonomy" id="1069116"/>
    <lineage>
        <taxon>Bacteria</taxon>
        <taxon>Bacillati</taxon>
        <taxon>Bacillota</taxon>
        <taxon>Bacilli</taxon>
        <taxon>Bacillales</taxon>
        <taxon>Bacillaceae</taxon>
        <taxon>Bacillus</taxon>
    </lineage>
</organism>
<dbReference type="CDD" id="cd06267">
    <property type="entry name" value="PBP1_LacI_sugar_binding-like"/>
    <property type="match status" value="1"/>
</dbReference>
<accession>A0ABV8B313</accession>
<dbReference type="SMART" id="SM00345">
    <property type="entry name" value="HTH_GNTR"/>
    <property type="match status" value="1"/>
</dbReference>
<sequence>MRIPLYKQIQKYIADNIQQKRWAVNSKIPSENELAEQFNVSRITIKKALDDLVEERIIYRIQGKGSFVASNMEGEPSLYETPSQTNHHRQKLIACITPRFNSELATATFSQIESTLAEQGYRMILCQTHDSQKTEEQILRDVLQMGVEGIIIYPVEGEAYNEEVLRLTLKDFPLVLIDRYFRGIEANSVCSDNFSGSYEAIRHLIELGHTRIGVVSTMHKGTTSIEDRIAGYEKALTDADIPIDHHLYLLNLQKSEENVEKREENKKEIQTFLQKNPEMTAIFAVTPGLEVLEAALEFALQVPDDLSIITFDDYSHSHLFSIPPSCVRQQGQKIGQEAAKLLISAIENPGQKRKKILIPTKLVVRQSTAACKVIPK</sequence>
<dbReference type="EMBL" id="JBHRZT010000052">
    <property type="protein sequence ID" value="MFC3884688.1"/>
    <property type="molecule type" value="Genomic_DNA"/>
</dbReference>
<keyword evidence="2" id="KW-0805">Transcription regulation</keyword>
<keyword evidence="3" id="KW-0238">DNA-binding</keyword>
<comment type="caution">
    <text evidence="6">The sequence shown here is derived from an EMBL/GenBank/DDBJ whole genome shotgun (WGS) entry which is preliminary data.</text>
</comment>
<dbReference type="Gene3D" id="3.40.50.2300">
    <property type="match status" value="2"/>
</dbReference>
<evidence type="ECO:0000256" key="2">
    <source>
        <dbReference type="ARBA" id="ARBA00023015"/>
    </source>
</evidence>
<proteinExistence type="predicted"/>
<reference evidence="7" key="1">
    <citation type="journal article" date="2019" name="Int. J. Syst. Evol. Microbiol.">
        <title>The Global Catalogue of Microorganisms (GCM) 10K type strain sequencing project: providing services to taxonomists for standard genome sequencing and annotation.</title>
        <authorList>
            <consortium name="The Broad Institute Genomics Platform"/>
            <consortium name="The Broad Institute Genome Sequencing Center for Infectious Disease"/>
            <person name="Wu L."/>
            <person name="Ma J."/>
        </authorList>
    </citation>
    <scope>NUCLEOTIDE SEQUENCE [LARGE SCALE GENOMIC DNA]</scope>
    <source>
        <strain evidence="7">CCUG 61889</strain>
    </source>
</reference>
<dbReference type="SUPFAM" id="SSF46785">
    <property type="entry name" value="Winged helix' DNA-binding domain"/>
    <property type="match status" value="1"/>
</dbReference>
<name>A0ABV8B313_9BACI</name>
<dbReference type="Pfam" id="PF13377">
    <property type="entry name" value="Peripla_BP_3"/>
    <property type="match status" value="1"/>
</dbReference>
<keyword evidence="7" id="KW-1185">Reference proteome</keyword>
<dbReference type="RefSeq" id="WP_377916347.1">
    <property type="nucleotide sequence ID" value="NZ_JBHRZT010000052.1"/>
</dbReference>
<evidence type="ECO:0000259" key="5">
    <source>
        <dbReference type="PROSITE" id="PS50949"/>
    </source>
</evidence>
<evidence type="ECO:0000313" key="6">
    <source>
        <dbReference type="EMBL" id="MFC3884688.1"/>
    </source>
</evidence>
<keyword evidence="4" id="KW-0804">Transcription</keyword>
<dbReference type="InterPro" id="IPR036390">
    <property type="entry name" value="WH_DNA-bd_sf"/>
</dbReference>